<dbReference type="RefSeq" id="WP_380895461.1">
    <property type="nucleotide sequence ID" value="NZ_JBHUFU010000001.1"/>
</dbReference>
<dbReference type="InterPro" id="IPR043917">
    <property type="entry name" value="DUF5753"/>
</dbReference>
<dbReference type="InterPro" id="IPR001387">
    <property type="entry name" value="Cro/C1-type_HTH"/>
</dbReference>
<comment type="caution">
    <text evidence="2">The sequence shown here is derived from an EMBL/GenBank/DDBJ whole genome shotgun (WGS) entry which is preliminary data.</text>
</comment>
<reference evidence="3" key="1">
    <citation type="journal article" date="2019" name="Int. J. Syst. Evol. Microbiol.">
        <title>The Global Catalogue of Microorganisms (GCM) 10K type strain sequencing project: providing services to taxonomists for standard genome sequencing and annotation.</title>
        <authorList>
            <consortium name="The Broad Institute Genomics Platform"/>
            <consortium name="The Broad Institute Genome Sequencing Center for Infectious Disease"/>
            <person name="Wu L."/>
            <person name="Ma J."/>
        </authorList>
    </citation>
    <scope>NUCLEOTIDE SEQUENCE [LARGE SCALE GENOMIC DNA]</scope>
    <source>
        <strain evidence="3">CGMCC 4.7455</strain>
    </source>
</reference>
<protein>
    <submittedName>
        <fullName evidence="2">Helix-turn-helix domain-containing protein</fullName>
    </submittedName>
</protein>
<evidence type="ECO:0000313" key="3">
    <source>
        <dbReference type="Proteomes" id="UP001597365"/>
    </source>
</evidence>
<sequence length="271" mass="30116">MGAQNDYGATTLRYFGSRLKLFRRKAGLSRAELGERIGYSEATVASVEQGRRMPQQEFVDRVDEVLDAGGVLRAGLPYLLHSRYPTWFRDFALLEADAVSLYSYENHVVPGLLQTEDCARAVVAGGCPSPDEEESESRVSGRLGRQVVLCRKPMPVSGFVIGEVVIRRPTGGPEVMRGQLRHLMECARMRNVSLQIMPTRRCTHAGLEGPMVLLETRDRRSLAYVEGQRGSFPIPDRDEVGVLTQRYGALRAQALPPEEPLSLMDQVVGEL</sequence>
<dbReference type="Proteomes" id="UP001597365">
    <property type="component" value="Unassembled WGS sequence"/>
</dbReference>
<accession>A0ABW4PCT3</accession>
<evidence type="ECO:0000259" key="1">
    <source>
        <dbReference type="PROSITE" id="PS50943"/>
    </source>
</evidence>
<dbReference type="Pfam" id="PF19054">
    <property type="entry name" value="DUF5753"/>
    <property type="match status" value="1"/>
</dbReference>
<dbReference type="Gene3D" id="1.10.260.40">
    <property type="entry name" value="lambda repressor-like DNA-binding domains"/>
    <property type="match status" value="1"/>
</dbReference>
<dbReference type="CDD" id="cd00093">
    <property type="entry name" value="HTH_XRE"/>
    <property type="match status" value="1"/>
</dbReference>
<name>A0ABW4PCT3_9ACTN</name>
<dbReference type="Pfam" id="PF13560">
    <property type="entry name" value="HTH_31"/>
    <property type="match status" value="1"/>
</dbReference>
<dbReference type="InterPro" id="IPR010982">
    <property type="entry name" value="Lambda_DNA-bd_dom_sf"/>
</dbReference>
<evidence type="ECO:0000313" key="2">
    <source>
        <dbReference type="EMBL" id="MFD1828165.1"/>
    </source>
</evidence>
<feature type="domain" description="HTH cro/C1-type" evidence="1">
    <location>
        <begin position="19"/>
        <end position="72"/>
    </location>
</feature>
<dbReference type="SUPFAM" id="SSF47413">
    <property type="entry name" value="lambda repressor-like DNA-binding domains"/>
    <property type="match status" value="1"/>
</dbReference>
<gene>
    <name evidence="2" type="ORF">ACFSJS_00615</name>
</gene>
<dbReference type="EMBL" id="JBHUFU010000001">
    <property type="protein sequence ID" value="MFD1828165.1"/>
    <property type="molecule type" value="Genomic_DNA"/>
</dbReference>
<dbReference type="PROSITE" id="PS50943">
    <property type="entry name" value="HTH_CROC1"/>
    <property type="match status" value="1"/>
</dbReference>
<proteinExistence type="predicted"/>
<organism evidence="2 3">
    <name type="scientific">Streptomyces desertarenae</name>
    <dbReference type="NCBI Taxonomy" id="2666184"/>
    <lineage>
        <taxon>Bacteria</taxon>
        <taxon>Bacillati</taxon>
        <taxon>Actinomycetota</taxon>
        <taxon>Actinomycetes</taxon>
        <taxon>Kitasatosporales</taxon>
        <taxon>Streptomycetaceae</taxon>
        <taxon>Streptomyces</taxon>
    </lineage>
</organism>
<dbReference type="SMART" id="SM00530">
    <property type="entry name" value="HTH_XRE"/>
    <property type="match status" value="1"/>
</dbReference>
<keyword evidence="3" id="KW-1185">Reference proteome</keyword>